<evidence type="ECO:0000256" key="2">
    <source>
        <dbReference type="ARBA" id="ARBA00004123"/>
    </source>
</evidence>
<reference evidence="10" key="2">
    <citation type="journal article" date="2013" name="Nat. Genet.">
        <title>The draft genomes of soft-shell turtle and green sea turtle yield insights into the development and evolution of the turtle-specific body plan.</title>
        <authorList>
            <person name="Wang Z."/>
            <person name="Pascual-Anaya J."/>
            <person name="Zadissa A."/>
            <person name="Li W."/>
            <person name="Niimura Y."/>
            <person name="Huang Z."/>
            <person name="Li C."/>
            <person name="White S."/>
            <person name="Xiong Z."/>
            <person name="Fang D."/>
            <person name="Wang B."/>
            <person name="Ming Y."/>
            <person name="Chen Y."/>
            <person name="Zheng Y."/>
            <person name="Kuraku S."/>
            <person name="Pignatelli M."/>
            <person name="Herrero J."/>
            <person name="Beal K."/>
            <person name="Nozawa M."/>
            <person name="Li Q."/>
            <person name="Wang J."/>
            <person name="Zhang H."/>
            <person name="Yu L."/>
            <person name="Shigenobu S."/>
            <person name="Wang J."/>
            <person name="Liu J."/>
            <person name="Flicek P."/>
            <person name="Searle S."/>
            <person name="Wang J."/>
            <person name="Kuratani S."/>
            <person name="Yin Y."/>
            <person name="Aken B."/>
            <person name="Zhang G."/>
            <person name="Irie N."/>
        </authorList>
    </citation>
    <scope>NUCLEOTIDE SEQUENCE [LARGE SCALE GENOMIC DNA]</scope>
    <source>
        <strain evidence="10">Daiwa-1</strain>
    </source>
</reference>
<keyword evidence="10" id="KW-1185">Reference proteome</keyword>
<dbReference type="Ensembl" id="ENSPSIT00000020593.1">
    <property type="protein sequence ID" value="ENSPSIP00000020496.1"/>
    <property type="gene ID" value="ENSPSIG00000018145.1"/>
</dbReference>
<keyword evidence="6" id="KW-0378">Hydrolase</keyword>
<dbReference type="InterPro" id="IPR045249">
    <property type="entry name" value="HARBI1-like"/>
</dbReference>
<keyword evidence="5" id="KW-0479">Metal-binding</keyword>
<evidence type="ECO:0000256" key="7">
    <source>
        <dbReference type="ARBA" id="ARBA00023242"/>
    </source>
</evidence>
<comment type="similarity">
    <text evidence="3">Belongs to the HARBI1 family.</text>
</comment>
<dbReference type="HOGENOM" id="CLU_085588_0_0_1"/>
<evidence type="ECO:0000259" key="8">
    <source>
        <dbReference type="Pfam" id="PF13359"/>
    </source>
</evidence>
<evidence type="ECO:0000313" key="9">
    <source>
        <dbReference type="Ensembl" id="ENSPSIP00000020496.1"/>
    </source>
</evidence>
<evidence type="ECO:0000256" key="4">
    <source>
        <dbReference type="ARBA" id="ARBA00022722"/>
    </source>
</evidence>
<comment type="subcellular location">
    <subcellularLocation>
        <location evidence="2">Nucleus</location>
    </subcellularLocation>
</comment>
<dbReference type="AlphaFoldDB" id="K7GJN5"/>
<evidence type="ECO:0000256" key="1">
    <source>
        <dbReference type="ARBA" id="ARBA00001968"/>
    </source>
</evidence>
<protein>
    <recommendedName>
        <fullName evidence="8">DDE Tnp4 domain-containing protein</fullName>
    </recommendedName>
</protein>
<reference evidence="9" key="3">
    <citation type="submission" date="2025-08" db="UniProtKB">
        <authorList>
            <consortium name="Ensembl"/>
        </authorList>
    </citation>
    <scope>IDENTIFICATION</scope>
</reference>
<comment type="cofactor">
    <cofactor evidence="1">
        <name>a divalent metal cation</name>
        <dbReference type="ChEBI" id="CHEBI:60240"/>
    </cofactor>
</comment>
<evidence type="ECO:0000313" key="10">
    <source>
        <dbReference type="Proteomes" id="UP000007267"/>
    </source>
</evidence>
<reference evidence="9" key="4">
    <citation type="submission" date="2025-09" db="UniProtKB">
        <authorList>
            <consortium name="Ensembl"/>
        </authorList>
    </citation>
    <scope>IDENTIFICATION</scope>
</reference>
<dbReference type="EMBL" id="AGCU01158532">
    <property type="status" value="NOT_ANNOTATED_CDS"/>
    <property type="molecule type" value="Genomic_DNA"/>
</dbReference>
<dbReference type="InterPro" id="IPR027806">
    <property type="entry name" value="HARBI1_dom"/>
</dbReference>
<dbReference type="OMA" id="DEEWICH"/>
<keyword evidence="4" id="KW-0540">Nuclease</keyword>
<dbReference type="Pfam" id="PF13359">
    <property type="entry name" value="DDE_Tnp_4"/>
    <property type="match status" value="1"/>
</dbReference>
<dbReference type="GeneTree" id="ENSGT00940000163810"/>
<dbReference type="Proteomes" id="UP000007267">
    <property type="component" value="Unassembled WGS sequence"/>
</dbReference>
<dbReference type="GO" id="GO:0005634">
    <property type="term" value="C:nucleus"/>
    <property type="evidence" value="ECO:0007669"/>
    <property type="project" value="UniProtKB-SubCell"/>
</dbReference>
<feature type="domain" description="DDE Tnp4" evidence="8">
    <location>
        <begin position="195"/>
        <end position="323"/>
    </location>
</feature>
<dbReference type="eggNOG" id="KOG4585">
    <property type="taxonomic scope" value="Eukaryota"/>
</dbReference>
<dbReference type="GO" id="GO:0016787">
    <property type="term" value="F:hydrolase activity"/>
    <property type="evidence" value="ECO:0007669"/>
    <property type="project" value="UniProtKB-KW"/>
</dbReference>
<dbReference type="PANTHER" id="PTHR22930:SF206">
    <property type="entry name" value="NUCLEASE HARBI1"/>
    <property type="match status" value="1"/>
</dbReference>
<dbReference type="GO" id="GO:0046872">
    <property type="term" value="F:metal ion binding"/>
    <property type="evidence" value="ECO:0007669"/>
    <property type="project" value="UniProtKB-KW"/>
</dbReference>
<organism evidence="9 10">
    <name type="scientific">Pelodiscus sinensis</name>
    <name type="common">Chinese softshell turtle</name>
    <name type="synonym">Trionyx sinensis</name>
    <dbReference type="NCBI Taxonomy" id="13735"/>
    <lineage>
        <taxon>Eukaryota</taxon>
        <taxon>Metazoa</taxon>
        <taxon>Chordata</taxon>
        <taxon>Craniata</taxon>
        <taxon>Vertebrata</taxon>
        <taxon>Euteleostomi</taxon>
        <taxon>Archelosauria</taxon>
        <taxon>Testudinata</taxon>
        <taxon>Testudines</taxon>
        <taxon>Cryptodira</taxon>
        <taxon>Trionychia</taxon>
        <taxon>Trionychidae</taxon>
        <taxon>Pelodiscus</taxon>
    </lineage>
</organism>
<evidence type="ECO:0000256" key="6">
    <source>
        <dbReference type="ARBA" id="ARBA00022801"/>
    </source>
</evidence>
<accession>K7GJN5</accession>
<name>K7GJN5_PELSI</name>
<evidence type="ECO:0000256" key="5">
    <source>
        <dbReference type="ARBA" id="ARBA00022723"/>
    </source>
</evidence>
<evidence type="ECO:0000256" key="3">
    <source>
        <dbReference type="ARBA" id="ARBA00006958"/>
    </source>
</evidence>
<sequence length="323" mass="37043">MEPELPLGRRGPHTTILQLLLHLRETIMRLLPELDPDQRDEGFPRPAATLPLPPNFFVDRRVWRFDTSSEWWDRLVMEIWDDQDWLRNFRMRKTTFQELCTWLAPALQRQDTHLRPAIPLEKRVAIALWKLATPDSYRSVGHQFGVGRSTVGAVLMEVVRAINSELLNRLICLPDLDSVMAGFAALGFPNCGGALDGTHIAIRAPPHRAAQFINRKGYFSMVLQALVDHRGQFSDICVGWSGRAHDARIFRNSYLYRRLQAGTFFPHRQFAVGDVHMPVCIVADAAYPLMPWLMKPYTGQLDASKEQFNARLNRARNQVECAF</sequence>
<dbReference type="PANTHER" id="PTHR22930">
    <property type="match status" value="1"/>
</dbReference>
<dbReference type="GO" id="GO:0004518">
    <property type="term" value="F:nuclease activity"/>
    <property type="evidence" value="ECO:0007669"/>
    <property type="project" value="UniProtKB-KW"/>
</dbReference>
<reference evidence="10" key="1">
    <citation type="submission" date="2011-10" db="EMBL/GenBank/DDBJ databases">
        <authorList>
            <consortium name="Soft-shell Turtle Genome Consortium"/>
        </authorList>
    </citation>
    <scope>NUCLEOTIDE SEQUENCE [LARGE SCALE GENOMIC DNA]</scope>
    <source>
        <strain evidence="10">Daiwa-1</strain>
    </source>
</reference>
<proteinExistence type="inferred from homology"/>
<keyword evidence="7" id="KW-0539">Nucleus</keyword>